<dbReference type="InterPro" id="IPR010869">
    <property type="entry name" value="DUF1501"/>
</dbReference>
<evidence type="ECO:0000313" key="1">
    <source>
        <dbReference type="EMBL" id="QDV22402.1"/>
    </source>
</evidence>
<dbReference type="Gene3D" id="3.40.720.10">
    <property type="entry name" value="Alkaline Phosphatase, subunit A"/>
    <property type="match status" value="1"/>
</dbReference>
<proteinExistence type="predicted"/>
<protein>
    <recommendedName>
        <fullName evidence="3">Sulfatase</fullName>
    </recommendedName>
</protein>
<dbReference type="PANTHER" id="PTHR43737">
    <property type="entry name" value="BLL7424 PROTEIN"/>
    <property type="match status" value="1"/>
</dbReference>
<reference evidence="1 2" key="1">
    <citation type="submission" date="2019-02" db="EMBL/GenBank/DDBJ databases">
        <title>Deep-cultivation of Planctomycetes and their phenomic and genomic characterization uncovers novel biology.</title>
        <authorList>
            <person name="Wiegand S."/>
            <person name="Jogler M."/>
            <person name="Boedeker C."/>
            <person name="Pinto D."/>
            <person name="Vollmers J."/>
            <person name="Rivas-Marin E."/>
            <person name="Kohn T."/>
            <person name="Peeters S.H."/>
            <person name="Heuer A."/>
            <person name="Rast P."/>
            <person name="Oberbeckmann S."/>
            <person name="Bunk B."/>
            <person name="Jeske O."/>
            <person name="Meyerdierks A."/>
            <person name="Storesund J.E."/>
            <person name="Kallscheuer N."/>
            <person name="Luecker S."/>
            <person name="Lage O.M."/>
            <person name="Pohl T."/>
            <person name="Merkel B.J."/>
            <person name="Hornburger P."/>
            <person name="Mueller R.-W."/>
            <person name="Bruemmer F."/>
            <person name="Labrenz M."/>
            <person name="Spormann A.M."/>
            <person name="Op den Camp H."/>
            <person name="Overmann J."/>
            <person name="Amann R."/>
            <person name="Jetten M.S.M."/>
            <person name="Mascher T."/>
            <person name="Medema M.H."/>
            <person name="Devos D.P."/>
            <person name="Kaster A.-K."/>
            <person name="Ovreas L."/>
            <person name="Rohde M."/>
            <person name="Galperin M.Y."/>
            <person name="Jogler C."/>
        </authorList>
    </citation>
    <scope>NUCLEOTIDE SEQUENCE [LARGE SCALE GENOMIC DNA]</scope>
    <source>
        <strain evidence="1 2">Q31a</strain>
    </source>
</reference>
<accession>A0A518G1D0</accession>
<dbReference type="PANTHER" id="PTHR43737:SF1">
    <property type="entry name" value="DUF1501 DOMAIN-CONTAINING PROTEIN"/>
    <property type="match status" value="1"/>
</dbReference>
<organism evidence="1 2">
    <name type="scientific">Aureliella helgolandensis</name>
    <dbReference type="NCBI Taxonomy" id="2527968"/>
    <lineage>
        <taxon>Bacteria</taxon>
        <taxon>Pseudomonadati</taxon>
        <taxon>Planctomycetota</taxon>
        <taxon>Planctomycetia</taxon>
        <taxon>Pirellulales</taxon>
        <taxon>Pirellulaceae</taxon>
        <taxon>Aureliella</taxon>
    </lineage>
</organism>
<dbReference type="OrthoDB" id="127333at2"/>
<keyword evidence="2" id="KW-1185">Reference proteome</keyword>
<dbReference type="SUPFAM" id="SSF53649">
    <property type="entry name" value="Alkaline phosphatase-like"/>
    <property type="match status" value="1"/>
</dbReference>
<dbReference type="InterPro" id="IPR017850">
    <property type="entry name" value="Alkaline_phosphatase_core_sf"/>
</dbReference>
<evidence type="ECO:0000313" key="2">
    <source>
        <dbReference type="Proteomes" id="UP000318017"/>
    </source>
</evidence>
<name>A0A518G1D0_9BACT</name>
<sequence length="488" mass="54454">MSHKSIIHEANEQALQYQTRRHFLSQCTTGLGSLWLASQAQGATPNKVGGDSARGLHVPPKVKRVIYLHMIGAPSQLELFDYRPELQKYDGKDCPQAYLEGQRFAFIQGTPQMLGPQYPFKQHGASGAWVSDRLPHFSEVVDKVCFIKSMQTDQFNHGPAQLMVQSGQSRIGYPSIGSWVTWGLGTENEDLPGFIVLLSGGRLPRVGNALWSSGFLPSVYQGVQCRSKGDPVLNVSNPQGVSRDQRRAALDSLKRLNEMNHAQFGDPETLTRISQYELAFRMQTAVPDAMDISQESPATHEEYGVELGKESFANNCLLARRLAERGVRFIQLYDWGWDTHGSNESESLNGGFNRKCQQSDRPMTALLRDLDRRGLLEDTLVVWSGEFGRTSMAENRGGVATRFIGRDHNPNAFTLWMAGGGVKAGFSYGETDEMGYHVAENPVQVRDFHATLQRLLGIDYQRMTFPYQGLNQKLTGVKPARVVEEVLL</sequence>
<dbReference type="RefSeq" id="WP_145073907.1">
    <property type="nucleotide sequence ID" value="NZ_CP036298.1"/>
</dbReference>
<dbReference type="Proteomes" id="UP000318017">
    <property type="component" value="Chromosome"/>
</dbReference>
<dbReference type="EMBL" id="CP036298">
    <property type="protein sequence ID" value="QDV22402.1"/>
    <property type="molecule type" value="Genomic_DNA"/>
</dbReference>
<evidence type="ECO:0008006" key="3">
    <source>
        <dbReference type="Google" id="ProtNLM"/>
    </source>
</evidence>
<dbReference type="KEGG" id="ahel:Q31a_06870"/>
<dbReference type="AlphaFoldDB" id="A0A518G1D0"/>
<dbReference type="Pfam" id="PF07394">
    <property type="entry name" value="DUF1501"/>
    <property type="match status" value="1"/>
</dbReference>
<gene>
    <name evidence="1" type="ORF">Q31a_06870</name>
</gene>